<evidence type="ECO:0000313" key="2">
    <source>
        <dbReference type="EMBL" id="AAL53962.1"/>
    </source>
</evidence>
<feature type="compositionally biased region" description="Polar residues" evidence="1">
    <location>
        <begin position="58"/>
        <end position="69"/>
    </location>
</feature>
<feature type="region of interest" description="Disordered" evidence="1">
    <location>
        <begin position="46"/>
        <end position="69"/>
    </location>
</feature>
<dbReference type="KEGG" id="bme:BMEII0720"/>
<sequence>MSQAPLGEGLTASPALVPLRFETSSLPTDQQFAAWQAHMSVLLTTHLPESAQPDDGSASRSTYGTWTAS</sequence>
<dbReference type="Proteomes" id="UP000000419">
    <property type="component" value="Chromosome II"/>
</dbReference>
<proteinExistence type="predicted"/>
<dbReference type="PIR" id="AG3599">
    <property type="entry name" value="AG3599"/>
</dbReference>
<dbReference type="EMBL" id="AE008918">
    <property type="protein sequence ID" value="AAL53962.1"/>
    <property type="molecule type" value="Genomic_DNA"/>
</dbReference>
<evidence type="ECO:0000313" key="3">
    <source>
        <dbReference type="Proteomes" id="UP000000419"/>
    </source>
</evidence>
<gene>
    <name evidence="2" type="ordered locus">BMEII0720</name>
</gene>
<protein>
    <submittedName>
        <fullName evidence="2">Transcriptional regulator</fullName>
    </submittedName>
</protein>
<reference evidence="2 3" key="1">
    <citation type="journal article" date="2002" name="Proc. Natl. Acad. Sci. U.S.A.">
        <title>The genome sequence of the facultative intracellular pathogen Brucella melitensis.</title>
        <authorList>
            <person name="DelVecchio V.G."/>
            <person name="Kapatral V."/>
            <person name="Redkar R.J."/>
            <person name="Patra G."/>
            <person name="Mujer C."/>
            <person name="Los T."/>
            <person name="Ivanova N."/>
            <person name="Anderson I."/>
            <person name="Bhattacharyya A."/>
            <person name="Lykidis A."/>
            <person name="Reznik G."/>
            <person name="Jablonski L."/>
            <person name="Larsen N."/>
            <person name="D'Souza M."/>
            <person name="Bernal A."/>
            <person name="Mazur M."/>
            <person name="Goltsman E."/>
            <person name="Selkov E."/>
            <person name="Elzer P.H."/>
            <person name="Hagius S."/>
            <person name="O'Callaghan D."/>
            <person name="Letesson J.J."/>
            <person name="Haselkorn R."/>
            <person name="Kyrpides N."/>
            <person name="Overbeek R."/>
        </authorList>
    </citation>
    <scope>NUCLEOTIDE SEQUENCE [LARGE SCALE GENOMIC DNA]</scope>
    <source>
        <strain evidence="3">ATCC 23456 / CCUG 17765 / NCTC 10094 / 16M</strain>
    </source>
</reference>
<keyword evidence="3" id="KW-1185">Reference proteome</keyword>
<evidence type="ECO:0000256" key="1">
    <source>
        <dbReference type="SAM" id="MobiDB-lite"/>
    </source>
</evidence>
<accession>Q8YC15</accession>
<organism evidence="2 3">
    <name type="scientific">Brucella melitensis biotype 1 (strain ATCC 23456 / CCUG 17765 / NCTC 10094 / 16M)</name>
    <dbReference type="NCBI Taxonomy" id="224914"/>
    <lineage>
        <taxon>Bacteria</taxon>
        <taxon>Pseudomonadati</taxon>
        <taxon>Pseudomonadota</taxon>
        <taxon>Alphaproteobacteria</taxon>
        <taxon>Hyphomicrobiales</taxon>
        <taxon>Brucellaceae</taxon>
        <taxon>Brucella/Ochrobactrum group</taxon>
        <taxon>Brucella</taxon>
    </lineage>
</organism>
<dbReference type="AlphaFoldDB" id="Q8YC15"/>
<dbReference type="eggNOG" id="COG2207">
    <property type="taxonomic scope" value="Bacteria"/>
</dbReference>
<name>Q8YC15_BRUME</name>